<feature type="transmembrane region" description="Helical" evidence="1">
    <location>
        <begin position="34"/>
        <end position="52"/>
    </location>
</feature>
<keyword evidence="1" id="KW-0472">Membrane</keyword>
<feature type="transmembrane region" description="Helical" evidence="1">
    <location>
        <begin position="86"/>
        <end position="103"/>
    </location>
</feature>
<accession>D8LWC6</accession>
<dbReference type="EMBL" id="FN668638">
    <property type="protein sequence ID" value="CBK20115.2"/>
    <property type="molecule type" value="Genomic_DNA"/>
</dbReference>
<keyword evidence="1" id="KW-1133">Transmembrane helix</keyword>
<dbReference type="GeneID" id="24917803"/>
<reference evidence="2" key="1">
    <citation type="submission" date="2010-02" db="EMBL/GenBank/DDBJ databases">
        <title>Sequencing and annotation of the Blastocystis hominis genome.</title>
        <authorList>
            <person name="Wincker P."/>
        </authorList>
    </citation>
    <scope>NUCLEOTIDE SEQUENCE</scope>
    <source>
        <strain evidence="2">Singapore isolate B</strain>
    </source>
</reference>
<protein>
    <recommendedName>
        <fullName evidence="4">Receptor expression-enhancing protein</fullName>
    </recommendedName>
</protein>
<evidence type="ECO:0000256" key="1">
    <source>
        <dbReference type="SAM" id="Phobius"/>
    </source>
</evidence>
<keyword evidence="1" id="KW-0812">Transmembrane</keyword>
<name>D8LWC6_BLAHO</name>
<feature type="transmembrane region" description="Helical" evidence="1">
    <location>
        <begin position="58"/>
        <end position="74"/>
    </location>
</feature>
<dbReference type="AlphaFoldDB" id="D8LWC6"/>
<gene>
    <name evidence="2" type="ORF">GSBLH_T00000494001</name>
</gene>
<evidence type="ECO:0008006" key="4">
    <source>
        <dbReference type="Google" id="ProtNLM"/>
    </source>
</evidence>
<organism evidence="2">
    <name type="scientific">Blastocystis hominis</name>
    <dbReference type="NCBI Taxonomy" id="12968"/>
    <lineage>
        <taxon>Eukaryota</taxon>
        <taxon>Sar</taxon>
        <taxon>Stramenopiles</taxon>
        <taxon>Bigyra</taxon>
        <taxon>Opalozoa</taxon>
        <taxon>Opalinata</taxon>
        <taxon>Blastocystidae</taxon>
        <taxon>Blastocystis</taxon>
    </lineage>
</organism>
<dbReference type="OrthoDB" id="200961at2759"/>
<dbReference type="InParanoid" id="D8LWC6"/>
<keyword evidence="3" id="KW-1185">Reference proteome</keyword>
<dbReference type="Proteomes" id="UP000008312">
    <property type="component" value="Unassembled WGS sequence"/>
</dbReference>
<evidence type="ECO:0000313" key="2">
    <source>
        <dbReference type="EMBL" id="CBK20115.2"/>
    </source>
</evidence>
<dbReference type="RefSeq" id="XP_012894163.1">
    <property type="nucleotide sequence ID" value="XM_013038709.1"/>
</dbReference>
<sequence>MENLKTYWTSVEEFYKKITPKNEKLSDIENKIKVPLHYIVMAVSVLLVALVYLLMRKFFFAYLAFFVALGLTMKDLSEEKAKEKKWAAYWLVFSVFQMLPSILDGNMYYSIIKCAILIYFAAFDECTVVVEALTKANEYLMKGWEWYLDFCRGNVKMD</sequence>
<proteinExistence type="predicted"/>
<evidence type="ECO:0000313" key="3">
    <source>
        <dbReference type="Proteomes" id="UP000008312"/>
    </source>
</evidence>